<gene>
    <name evidence="1" type="ORF">OH76DRAFT_1299183</name>
</gene>
<keyword evidence="2" id="KW-1185">Reference proteome</keyword>
<dbReference type="Proteomes" id="UP000256964">
    <property type="component" value="Unassembled WGS sequence"/>
</dbReference>
<name>A0A371CUT8_9APHY</name>
<dbReference type="PANTHER" id="PTHR46579:SF1">
    <property type="entry name" value="F5_8 TYPE C DOMAIN-CONTAINING PROTEIN"/>
    <property type="match status" value="1"/>
</dbReference>
<organism evidence="1 2">
    <name type="scientific">Lentinus brumalis</name>
    <dbReference type="NCBI Taxonomy" id="2498619"/>
    <lineage>
        <taxon>Eukaryota</taxon>
        <taxon>Fungi</taxon>
        <taxon>Dikarya</taxon>
        <taxon>Basidiomycota</taxon>
        <taxon>Agaricomycotina</taxon>
        <taxon>Agaricomycetes</taxon>
        <taxon>Polyporales</taxon>
        <taxon>Polyporaceae</taxon>
        <taxon>Lentinus</taxon>
    </lineage>
</organism>
<evidence type="ECO:0000313" key="1">
    <source>
        <dbReference type="EMBL" id="RDX44049.1"/>
    </source>
</evidence>
<dbReference type="EMBL" id="KZ857455">
    <property type="protein sequence ID" value="RDX44049.1"/>
    <property type="molecule type" value="Genomic_DNA"/>
</dbReference>
<feature type="non-terminal residue" evidence="1">
    <location>
        <position position="172"/>
    </location>
</feature>
<reference evidence="1 2" key="1">
    <citation type="journal article" date="2018" name="Biotechnol. Biofuels">
        <title>Integrative visual omics of the white-rot fungus Polyporus brumalis exposes the biotechnological potential of its oxidative enzymes for delignifying raw plant biomass.</title>
        <authorList>
            <person name="Miyauchi S."/>
            <person name="Rancon A."/>
            <person name="Drula E."/>
            <person name="Hage H."/>
            <person name="Chaduli D."/>
            <person name="Favel A."/>
            <person name="Grisel S."/>
            <person name="Henrissat B."/>
            <person name="Herpoel-Gimbert I."/>
            <person name="Ruiz-Duenas F.J."/>
            <person name="Chevret D."/>
            <person name="Hainaut M."/>
            <person name="Lin J."/>
            <person name="Wang M."/>
            <person name="Pangilinan J."/>
            <person name="Lipzen A."/>
            <person name="Lesage-Meessen L."/>
            <person name="Navarro D."/>
            <person name="Riley R."/>
            <person name="Grigoriev I.V."/>
            <person name="Zhou S."/>
            <person name="Raouche S."/>
            <person name="Rosso M.N."/>
        </authorList>
    </citation>
    <scope>NUCLEOTIDE SEQUENCE [LARGE SCALE GENOMIC DNA]</scope>
    <source>
        <strain evidence="1 2">BRFM 1820</strain>
    </source>
</reference>
<protein>
    <submittedName>
        <fullName evidence="1">Uncharacterized protein</fullName>
    </submittedName>
</protein>
<dbReference type="PANTHER" id="PTHR46579">
    <property type="entry name" value="F5/8 TYPE C DOMAIN-CONTAINING PROTEIN-RELATED"/>
    <property type="match status" value="1"/>
</dbReference>
<dbReference type="OrthoDB" id="3247418at2759"/>
<dbReference type="STRING" id="139420.A0A371CUT8"/>
<feature type="non-terminal residue" evidence="1">
    <location>
        <position position="1"/>
    </location>
</feature>
<dbReference type="AlphaFoldDB" id="A0A371CUT8"/>
<proteinExistence type="predicted"/>
<evidence type="ECO:0000313" key="2">
    <source>
        <dbReference type="Proteomes" id="UP000256964"/>
    </source>
</evidence>
<sequence>ILTFEVIEQLRADIKNTYLPSWLERPPGNFGSASHGKLKADHWRTVCTHGHHHMLSYLQGLWKLFEHKLVPNHHLSLHLASCLMLFGPVHGWWGYPFEHYNGIIQRLNTNNKIDEIPLTFMRLFCAAAELRWLIASTDWPETDEFRDMLEAFNRAYQDAARGTRVVDVLAAI</sequence>
<accession>A0A371CUT8</accession>